<sequence length="57" mass="7216">MFKYLIKRLIYSLMGRKHRPQHHYSSSAYKHRYPHNYPPQQHYGHKRYKRRYSSYSS</sequence>
<organism evidence="2 3">
    <name type="scientific">Paenibacillus oenotherae</name>
    <dbReference type="NCBI Taxonomy" id="1435645"/>
    <lineage>
        <taxon>Bacteria</taxon>
        <taxon>Bacillati</taxon>
        <taxon>Bacillota</taxon>
        <taxon>Bacilli</taxon>
        <taxon>Bacillales</taxon>
        <taxon>Paenibacillaceae</taxon>
        <taxon>Paenibacillus</taxon>
    </lineage>
</organism>
<dbReference type="RefSeq" id="WP_219873266.1">
    <property type="nucleotide sequence ID" value="NZ_JAHZIJ010000010.1"/>
</dbReference>
<keyword evidence="3" id="KW-1185">Reference proteome</keyword>
<dbReference type="EMBL" id="JAHZIJ010000010">
    <property type="protein sequence ID" value="MBW7476022.1"/>
    <property type="molecule type" value="Genomic_DNA"/>
</dbReference>
<evidence type="ECO:0000256" key="1">
    <source>
        <dbReference type="SAM" id="MobiDB-lite"/>
    </source>
</evidence>
<name>A0ABS7D918_9BACL</name>
<feature type="region of interest" description="Disordered" evidence="1">
    <location>
        <begin position="18"/>
        <end position="57"/>
    </location>
</feature>
<dbReference type="Proteomes" id="UP000812277">
    <property type="component" value="Unassembled WGS sequence"/>
</dbReference>
<protein>
    <submittedName>
        <fullName evidence="2">Uncharacterized protein</fullName>
    </submittedName>
</protein>
<accession>A0ABS7D918</accession>
<evidence type="ECO:0000313" key="3">
    <source>
        <dbReference type="Proteomes" id="UP000812277"/>
    </source>
</evidence>
<proteinExistence type="predicted"/>
<feature type="compositionally biased region" description="Basic residues" evidence="1">
    <location>
        <begin position="43"/>
        <end position="57"/>
    </location>
</feature>
<evidence type="ECO:0000313" key="2">
    <source>
        <dbReference type="EMBL" id="MBW7476022.1"/>
    </source>
</evidence>
<comment type="caution">
    <text evidence="2">The sequence shown here is derived from an EMBL/GenBank/DDBJ whole genome shotgun (WGS) entry which is preliminary data.</text>
</comment>
<gene>
    <name evidence="2" type="ORF">K0T92_14850</name>
</gene>
<reference evidence="2 3" key="1">
    <citation type="submission" date="2021-07" db="EMBL/GenBank/DDBJ databases">
        <title>Paenibacillus radiodurans sp. nov., isolated from the southeastern edge of Tengger Desert.</title>
        <authorList>
            <person name="Zhang G."/>
        </authorList>
    </citation>
    <scope>NUCLEOTIDE SEQUENCE [LARGE SCALE GENOMIC DNA]</scope>
    <source>
        <strain evidence="2 3">DT7-4</strain>
    </source>
</reference>